<evidence type="ECO:0008006" key="3">
    <source>
        <dbReference type="Google" id="ProtNLM"/>
    </source>
</evidence>
<proteinExistence type="predicted"/>
<dbReference type="KEGG" id="fld:ABNE31_03875"/>
<accession>A0AAU7N0I7</accession>
<keyword evidence="1" id="KW-0812">Transmembrane</keyword>
<evidence type="ECO:0000256" key="1">
    <source>
        <dbReference type="SAM" id="Phobius"/>
    </source>
</evidence>
<sequence length="47" mass="4982">MIQQILVYATLLIAAGYLVWKFLLPKSIFGKGKNNSGSCGSDDCGCG</sequence>
<evidence type="ECO:0000313" key="2">
    <source>
        <dbReference type="EMBL" id="XBQ24063.1"/>
    </source>
</evidence>
<keyword evidence="1" id="KW-0472">Membrane</keyword>
<feature type="transmembrane region" description="Helical" evidence="1">
    <location>
        <begin position="6"/>
        <end position="24"/>
    </location>
</feature>
<dbReference type="RefSeq" id="WP_293281786.1">
    <property type="nucleotide sequence ID" value="NZ_CP157804.1"/>
</dbReference>
<protein>
    <recommendedName>
        <fullName evidence="3">FeoB-associated Cys-rich membrane protein</fullName>
    </recommendedName>
</protein>
<organism evidence="2">
    <name type="scientific">Flagellimonas sp. MMG031</name>
    <dbReference type="NCBI Taxonomy" id="3158549"/>
    <lineage>
        <taxon>Bacteria</taxon>
        <taxon>Pseudomonadati</taxon>
        <taxon>Bacteroidota</taxon>
        <taxon>Flavobacteriia</taxon>
        <taxon>Flavobacteriales</taxon>
        <taxon>Flavobacteriaceae</taxon>
        <taxon>Flagellimonas</taxon>
    </lineage>
</organism>
<name>A0AAU7N0I7_9FLAO</name>
<gene>
    <name evidence="2" type="ORF">ABNE31_03875</name>
</gene>
<keyword evidence="1" id="KW-1133">Transmembrane helix</keyword>
<reference evidence="2" key="1">
    <citation type="submission" date="2024-05" db="EMBL/GenBank/DDBJ databases">
        <title>Draft Genome Sequences of Flagellimonas sp. MMG031 and Marinobacter sp. MMG032 Isolated from the dinoflagellate Symbiodinium pilosum.</title>
        <authorList>
            <person name="Shikuma N.J."/>
            <person name="Farrell M.V."/>
        </authorList>
    </citation>
    <scope>NUCLEOTIDE SEQUENCE</scope>
    <source>
        <strain evidence="2">MMG031</strain>
    </source>
</reference>
<dbReference type="EMBL" id="CP157804">
    <property type="protein sequence ID" value="XBQ24063.1"/>
    <property type="molecule type" value="Genomic_DNA"/>
</dbReference>
<dbReference type="AlphaFoldDB" id="A0AAU7N0I7"/>